<dbReference type="InterPro" id="IPR021834">
    <property type="entry name" value="DUF3426"/>
</dbReference>
<dbReference type="NCBIfam" id="TIGR02098">
    <property type="entry name" value="MJ0042_CXXC"/>
    <property type="match status" value="1"/>
</dbReference>
<dbReference type="Pfam" id="PF11906">
    <property type="entry name" value="DUF3426"/>
    <property type="match status" value="1"/>
</dbReference>
<feature type="compositionally biased region" description="Basic and acidic residues" evidence="1">
    <location>
        <begin position="204"/>
        <end position="214"/>
    </location>
</feature>
<feature type="compositionally biased region" description="Basic and acidic residues" evidence="1">
    <location>
        <begin position="127"/>
        <end position="151"/>
    </location>
</feature>
<evidence type="ECO:0000259" key="2">
    <source>
        <dbReference type="Pfam" id="PF13719"/>
    </source>
</evidence>
<dbReference type="KEGG" id="buu:WS70_02845"/>
<dbReference type="AlphaFoldDB" id="A0A1B4FB17"/>
<dbReference type="RefSeq" id="WP_059596322.1">
    <property type="nucleotide sequence ID" value="NZ_CP013386.1"/>
</dbReference>
<evidence type="ECO:0000256" key="1">
    <source>
        <dbReference type="SAM" id="MobiDB-lite"/>
    </source>
</evidence>
<sequence length="447" mass="47639">MLLATRCPHCETVFRLQQEQLALHDGLVRCGHCQQVFDAAHALVPAEPDAASAQAAPHAPLQQPAPQRLFDATSPDLRPLEAGHRDFAPGAWDMWAPWLDGTVDPKLQVTSASVGAATNGTAATRVPADESHESASDASTHEVPEALETPRTHPAKTSVLAEQAARTQHAADTDTHAAQTSDADVPAVGVRKFPPPPSPTLDVVRTDAEREPEAARSPAPGPLTHDAAEPALASPAAAALADAAHDHEPRFGAAASPRSDAEPFATSPEPDNREHFAMTRETRTSAAGGGFTRALGVLAALALAALLAAQLAWWQRETITIHWPSTEPLFKQACAKLGCAVTPPRAIDGLRLDASDLRQLDGPRLLELKVPLTNRYRVALAYPSIELTLLDEANNITARRVLAPRDYMRPGTRVEAGMPAGATETMIVRIETDGIAASNFRVQIFYP</sequence>
<evidence type="ECO:0000313" key="3">
    <source>
        <dbReference type="EMBL" id="AOJ00890.1"/>
    </source>
</evidence>
<feature type="region of interest" description="Disordered" evidence="1">
    <location>
        <begin position="250"/>
        <end position="274"/>
    </location>
</feature>
<dbReference type="InterPro" id="IPR011723">
    <property type="entry name" value="Znf/thioredoxin_put"/>
</dbReference>
<evidence type="ECO:0000313" key="4">
    <source>
        <dbReference type="Proteomes" id="UP000062519"/>
    </source>
</evidence>
<accession>A0A1B4FB17</accession>
<dbReference type="EMBL" id="CP013386">
    <property type="protein sequence ID" value="AOJ00890.1"/>
    <property type="molecule type" value="Genomic_DNA"/>
</dbReference>
<feature type="domain" description="Zinc finger/thioredoxin putative" evidence="2">
    <location>
        <begin position="3"/>
        <end position="39"/>
    </location>
</feature>
<dbReference type="Pfam" id="PF13719">
    <property type="entry name" value="Zn_ribbon_5"/>
    <property type="match status" value="1"/>
</dbReference>
<reference evidence="3 4" key="1">
    <citation type="submission" date="2015-12" db="EMBL/GenBank/DDBJ databases">
        <title>Diversity of Burkholderia near neighbor genomes.</title>
        <authorList>
            <person name="Sahl J."/>
            <person name="Wagner D."/>
            <person name="Keim P."/>
        </authorList>
    </citation>
    <scope>NUCLEOTIDE SEQUENCE [LARGE SCALE GENOMIC DNA]</scope>
    <source>
        <strain evidence="3 4">BDU6</strain>
    </source>
</reference>
<proteinExistence type="predicted"/>
<feature type="region of interest" description="Disordered" evidence="1">
    <location>
        <begin position="118"/>
        <end position="227"/>
    </location>
</feature>
<protein>
    <submittedName>
        <fullName evidence="3">Thioredoxin</fullName>
    </submittedName>
</protein>
<name>A0A1B4FB17_9BURK</name>
<gene>
    <name evidence="3" type="ORF">WS70_02845</name>
</gene>
<dbReference type="Proteomes" id="UP000062519">
    <property type="component" value="Chromosome 1"/>
</dbReference>
<keyword evidence="4" id="KW-1185">Reference proteome</keyword>
<organism evidence="3 4">
    <name type="scientific">Burkholderia mayonis</name>
    <dbReference type="NCBI Taxonomy" id="1385591"/>
    <lineage>
        <taxon>Bacteria</taxon>
        <taxon>Pseudomonadati</taxon>
        <taxon>Pseudomonadota</taxon>
        <taxon>Betaproteobacteria</taxon>
        <taxon>Burkholderiales</taxon>
        <taxon>Burkholderiaceae</taxon>
        <taxon>Burkholderia</taxon>
        <taxon>pseudomallei group</taxon>
    </lineage>
</organism>